<keyword evidence="2" id="KW-0472">Membrane</keyword>
<feature type="compositionally biased region" description="Polar residues" evidence="1">
    <location>
        <begin position="228"/>
        <end position="237"/>
    </location>
</feature>
<dbReference type="HOGENOM" id="CLU_1145692_0_0_11"/>
<evidence type="ECO:0000256" key="1">
    <source>
        <dbReference type="SAM" id="MobiDB-lite"/>
    </source>
</evidence>
<dbReference type="KEGG" id="cgy:CGLY_04300"/>
<dbReference type="eggNOG" id="ENOG5030UCR">
    <property type="taxonomic scope" value="Bacteria"/>
</dbReference>
<evidence type="ECO:0000313" key="4">
    <source>
        <dbReference type="Proteomes" id="UP000023703"/>
    </source>
</evidence>
<organism evidence="3 4">
    <name type="scientific">Corynebacterium glyciniphilum AJ 3170</name>
    <dbReference type="NCBI Taxonomy" id="1404245"/>
    <lineage>
        <taxon>Bacteria</taxon>
        <taxon>Bacillati</taxon>
        <taxon>Actinomycetota</taxon>
        <taxon>Actinomycetes</taxon>
        <taxon>Mycobacteriales</taxon>
        <taxon>Corynebacteriaceae</taxon>
        <taxon>Corynebacterium</taxon>
    </lineage>
</organism>
<protein>
    <submittedName>
        <fullName evidence="3">Putative membrane protein</fullName>
    </submittedName>
</protein>
<feature type="region of interest" description="Disordered" evidence="1">
    <location>
        <begin position="61"/>
        <end position="132"/>
    </location>
</feature>
<feature type="compositionally biased region" description="Low complexity" evidence="1">
    <location>
        <begin position="79"/>
        <end position="126"/>
    </location>
</feature>
<evidence type="ECO:0000313" key="3">
    <source>
        <dbReference type="EMBL" id="AHW63308.1"/>
    </source>
</evidence>
<dbReference type="OrthoDB" id="4427997at2"/>
<dbReference type="AlphaFoldDB" id="X5DJQ4"/>
<dbReference type="RefSeq" id="WP_038546587.1">
    <property type="nucleotide sequence ID" value="NZ_CP006842.1"/>
</dbReference>
<accession>X5DJQ4</accession>
<dbReference type="Proteomes" id="UP000023703">
    <property type="component" value="Chromosome"/>
</dbReference>
<feature type="compositionally biased region" description="Low complexity" evidence="1">
    <location>
        <begin position="217"/>
        <end position="227"/>
    </location>
</feature>
<keyword evidence="2" id="KW-0812">Transmembrane</keyword>
<sequence length="237" mass="24420">MGNNDWGSPGPTGPAGNPWRQDDPAPSKAGGLATGIIVAAVAVVVLVIGLVAAGVWMWSSQGDGDESASPAFTAVPDDTTSAAAGAESETETPSSVQSSTPPRSPSPSRSPSASPSEPSATSGTPSNLTSQGWRGVSAATCNASDRWVFAGTNGEDHAVVCRVGERGDLYYRGYYNNRAAEYDIDMQRAGSGRWVTRSLDSNGSRVEISGSGVRVVDGDGDSVSSRDFTWSSEDADR</sequence>
<dbReference type="EMBL" id="CP006842">
    <property type="protein sequence ID" value="AHW63308.1"/>
    <property type="molecule type" value="Genomic_DNA"/>
</dbReference>
<feature type="transmembrane region" description="Helical" evidence="2">
    <location>
        <begin position="32"/>
        <end position="58"/>
    </location>
</feature>
<keyword evidence="4" id="KW-1185">Reference proteome</keyword>
<feature type="region of interest" description="Disordered" evidence="1">
    <location>
        <begin position="217"/>
        <end position="237"/>
    </location>
</feature>
<reference evidence="3 4" key="1">
    <citation type="journal article" date="2015" name="Int. J. Syst. Evol. Microbiol.">
        <title>Revisiting Corynebacterium glyciniphilum (ex Kubota et al., 1972) sp. nov., nom. rev., isolated from putrefied banana.</title>
        <authorList>
            <person name="Al-Dilaimi A."/>
            <person name="Bednarz H."/>
            <person name="Lomker A."/>
            <person name="Niehaus K."/>
            <person name="Kalinowski J."/>
            <person name="Ruckert C."/>
        </authorList>
    </citation>
    <scope>NUCLEOTIDE SEQUENCE [LARGE SCALE GENOMIC DNA]</scope>
    <source>
        <strain evidence="3">AJ 3170</strain>
    </source>
</reference>
<dbReference type="STRING" id="1404245.CGLY_04300"/>
<evidence type="ECO:0000256" key="2">
    <source>
        <dbReference type="SAM" id="Phobius"/>
    </source>
</evidence>
<name>X5DJQ4_9CORY</name>
<feature type="region of interest" description="Disordered" evidence="1">
    <location>
        <begin position="1"/>
        <end position="29"/>
    </location>
</feature>
<proteinExistence type="predicted"/>
<keyword evidence="2" id="KW-1133">Transmembrane helix</keyword>
<gene>
    <name evidence="3" type="ORF">CGLY_04300</name>
</gene>